<feature type="region of interest" description="Disordered" evidence="2">
    <location>
        <begin position="394"/>
        <end position="414"/>
    </location>
</feature>
<accession>A0A168RNV6</accession>
<evidence type="ECO:0000256" key="2">
    <source>
        <dbReference type="SAM" id="MobiDB-lite"/>
    </source>
</evidence>
<dbReference type="InterPro" id="IPR050592">
    <property type="entry name" value="GDSL_lipolytic_enzyme"/>
</dbReference>
<feature type="chain" id="PRO_5007900081" description="SGNH hydrolase-type esterase domain-containing protein" evidence="4">
    <location>
        <begin position="22"/>
        <end position="414"/>
    </location>
</feature>
<dbReference type="InterPro" id="IPR036514">
    <property type="entry name" value="SGNH_hydro_sf"/>
</dbReference>
<protein>
    <recommendedName>
        <fullName evidence="7">SGNH hydrolase-type esterase domain-containing protein</fullName>
    </recommendedName>
</protein>
<evidence type="ECO:0000256" key="3">
    <source>
        <dbReference type="SAM" id="Phobius"/>
    </source>
</evidence>
<organism evidence="5">
    <name type="scientific">Absidia glauca</name>
    <name type="common">Pin mould</name>
    <dbReference type="NCBI Taxonomy" id="4829"/>
    <lineage>
        <taxon>Eukaryota</taxon>
        <taxon>Fungi</taxon>
        <taxon>Fungi incertae sedis</taxon>
        <taxon>Mucoromycota</taxon>
        <taxon>Mucoromycotina</taxon>
        <taxon>Mucoromycetes</taxon>
        <taxon>Mucorales</taxon>
        <taxon>Cunninghamellaceae</taxon>
        <taxon>Absidia</taxon>
    </lineage>
</organism>
<keyword evidence="1 4" id="KW-0732">Signal</keyword>
<gene>
    <name evidence="5" type="primary">ABSGL_12828.1 scaffold 13518</name>
</gene>
<dbReference type="InterPro" id="IPR001087">
    <property type="entry name" value="GDSL"/>
</dbReference>
<reference evidence="5" key="1">
    <citation type="submission" date="2016-04" db="EMBL/GenBank/DDBJ databases">
        <authorList>
            <person name="Evans L.H."/>
            <person name="Alamgir A."/>
            <person name="Owens N."/>
            <person name="Weber N.D."/>
            <person name="Virtaneva K."/>
            <person name="Barbian K."/>
            <person name="Babar A."/>
            <person name="Rosenke K."/>
        </authorList>
    </citation>
    <scope>NUCLEOTIDE SEQUENCE [LARGE SCALE GENOMIC DNA]</scope>
    <source>
        <strain evidence="5">CBS 101.48</strain>
    </source>
</reference>
<keyword evidence="3" id="KW-0812">Transmembrane</keyword>
<dbReference type="PANTHER" id="PTHR45642">
    <property type="entry name" value="GDSL ESTERASE/LIPASE EXL3"/>
    <property type="match status" value="1"/>
</dbReference>
<feature type="transmembrane region" description="Helical" evidence="3">
    <location>
        <begin position="349"/>
        <end position="370"/>
    </location>
</feature>
<dbReference type="EMBL" id="LT554731">
    <property type="protein sequence ID" value="SAM07189.1"/>
    <property type="molecule type" value="Genomic_DNA"/>
</dbReference>
<name>A0A168RNV6_ABSGL</name>
<dbReference type="Gene3D" id="3.40.50.1110">
    <property type="entry name" value="SGNH hydrolase"/>
    <property type="match status" value="1"/>
</dbReference>
<proteinExistence type="predicted"/>
<feature type="region of interest" description="Disordered" evidence="2">
    <location>
        <begin position="322"/>
        <end position="342"/>
    </location>
</feature>
<dbReference type="PANTHER" id="PTHR45642:SF139">
    <property type="entry name" value="SGNH HYDROLASE-TYPE ESTERASE DOMAIN-CONTAINING PROTEIN"/>
    <property type="match status" value="1"/>
</dbReference>
<dbReference type="SUPFAM" id="SSF52266">
    <property type="entry name" value="SGNH hydrolase"/>
    <property type="match status" value="1"/>
</dbReference>
<keyword evidence="6" id="KW-1185">Reference proteome</keyword>
<sequence length="414" mass="46354">MLTKLIQIVVFLCFSISCCLAKVSNIVVFGDSYSDVGNGQLSSNGPLWSQDLAVGWNASLYNFAFSGATCDRSLYHAKNNNTSSSASAPPSIVDQLELYYKQQLDLTPEDTIYAFWVGHTDIYNMVQANNKDYDALVDCVIQQMRNVRKVFHTDRFLMFTLAPMENMPYFNNGNNKKELFKTAVDTFNEQLHKKVFNLVGHHQSLELDLVDAHDLLKDMINTPSDFGFKDGQHSFWDTCQGQCTDSVDDYIWWDKTHLTGGAHRVIANSILISDSLEPSVTLSLPVADLIQGSRFQSPHYQPKYNTGLIDKLVKELDAAKVDEHSDAADEKDDTGDSATDSMADEEDHWIRPLYFGALLTVVLCLGFVFYNKRSKRRAGGSLAALSGLVRNRNSNNGRGQFTPLRNLDTPPSEV</sequence>
<keyword evidence="3" id="KW-1133">Transmembrane helix</keyword>
<keyword evidence="3" id="KW-0472">Membrane</keyword>
<evidence type="ECO:0008006" key="7">
    <source>
        <dbReference type="Google" id="ProtNLM"/>
    </source>
</evidence>
<dbReference type="Pfam" id="PF00657">
    <property type="entry name" value="Lipase_GDSL"/>
    <property type="match status" value="1"/>
</dbReference>
<dbReference type="CDD" id="cd01846">
    <property type="entry name" value="fatty_acyltransferase_like"/>
    <property type="match status" value="1"/>
</dbReference>
<dbReference type="OrthoDB" id="1600564at2759"/>
<dbReference type="PROSITE" id="PS51257">
    <property type="entry name" value="PROKAR_LIPOPROTEIN"/>
    <property type="match status" value="1"/>
</dbReference>
<dbReference type="GO" id="GO:0016788">
    <property type="term" value="F:hydrolase activity, acting on ester bonds"/>
    <property type="evidence" value="ECO:0007669"/>
    <property type="project" value="InterPro"/>
</dbReference>
<evidence type="ECO:0000313" key="5">
    <source>
        <dbReference type="EMBL" id="SAM07189.1"/>
    </source>
</evidence>
<evidence type="ECO:0000313" key="6">
    <source>
        <dbReference type="Proteomes" id="UP000078561"/>
    </source>
</evidence>
<dbReference type="OMA" id="CIGTNIR"/>
<dbReference type="Proteomes" id="UP000078561">
    <property type="component" value="Unassembled WGS sequence"/>
</dbReference>
<evidence type="ECO:0000256" key="4">
    <source>
        <dbReference type="SAM" id="SignalP"/>
    </source>
</evidence>
<feature type="signal peptide" evidence="4">
    <location>
        <begin position="1"/>
        <end position="21"/>
    </location>
</feature>
<dbReference type="AlphaFoldDB" id="A0A168RNV6"/>
<dbReference type="InParanoid" id="A0A168RNV6"/>
<evidence type="ECO:0000256" key="1">
    <source>
        <dbReference type="ARBA" id="ARBA00022729"/>
    </source>
</evidence>